<dbReference type="EMBL" id="JANCPR020000013">
    <property type="protein sequence ID" value="MDJ1133374.1"/>
    <property type="molecule type" value="Genomic_DNA"/>
</dbReference>
<evidence type="ECO:0000313" key="4">
    <source>
        <dbReference type="Proteomes" id="UP001214441"/>
    </source>
</evidence>
<feature type="region of interest" description="Disordered" evidence="1">
    <location>
        <begin position="366"/>
        <end position="386"/>
    </location>
</feature>
<feature type="transmembrane region" description="Helical" evidence="2">
    <location>
        <begin position="155"/>
        <end position="174"/>
    </location>
</feature>
<sequence>MVGTVRSGQPGERELAYGVRELLRAELAGRELAARTALLVGVCAGAGFVASGIYDHVHAGRPDGTSAKLSLVIGAATVAAACALLVLLGLRSRDRQRRLAAYGGPGNADQRALRGLRAAWISLSTLALALAFLFLAAGLVEASKTDPYEEPDPTLYGTFLLWAAVLTAAGCTGMRKARRNRPGTGTGWALRAGAVGPGAIHPGGDRPGAAHLGKGGGAAHPRRVAPADPRAALFGGLGSEPAAPHRLSTRLSARLRTVSRARAVVLAVAGALLGCGLTGVTAFSGRAFGTGEGLFWTLTALTALYLLALLLELAHYGPRRRYLVLVVFTGIALVGIAWSGFSTSALLDRGRWVTVEVTEVRHQAKGGPRCELRTPGGTPGTDGGGLSLSPCDGAAEGDRMRVFHDPAGETDPRRSEPLGLTGFYAAWGTASAVLVTTATLCALHGHRRRGELGLNRL</sequence>
<keyword evidence="2" id="KW-0472">Membrane</keyword>
<keyword evidence="4" id="KW-1185">Reference proteome</keyword>
<feature type="transmembrane region" description="Helical" evidence="2">
    <location>
        <begin position="424"/>
        <end position="443"/>
    </location>
</feature>
<feature type="transmembrane region" description="Helical" evidence="2">
    <location>
        <begin position="295"/>
        <end position="315"/>
    </location>
</feature>
<keyword evidence="2" id="KW-0812">Transmembrane</keyword>
<reference evidence="3 4" key="1">
    <citation type="submission" date="2023-05" db="EMBL/GenBank/DDBJ databases">
        <title>Streptantibioticus silvisoli sp. nov., acidotolerant actinomycetes 1 from pine litter.</title>
        <authorList>
            <person name="Swiecimska M."/>
            <person name="Golinska P."/>
            <person name="Sangal V."/>
            <person name="Wachnowicz B."/>
            <person name="Goodfellow M."/>
        </authorList>
    </citation>
    <scope>NUCLEOTIDE SEQUENCE [LARGE SCALE GENOMIC DNA]</scope>
    <source>
        <strain evidence="3 4">DSM 42109</strain>
    </source>
</reference>
<feature type="transmembrane region" description="Helical" evidence="2">
    <location>
        <begin position="32"/>
        <end position="54"/>
    </location>
</feature>
<protein>
    <recommendedName>
        <fullName evidence="5">Integral membrane protein</fullName>
    </recommendedName>
</protein>
<evidence type="ECO:0000256" key="1">
    <source>
        <dbReference type="SAM" id="MobiDB-lite"/>
    </source>
</evidence>
<name>A0ABT6ZX44_9ACTN</name>
<feature type="transmembrane region" description="Helical" evidence="2">
    <location>
        <begin position="322"/>
        <end position="341"/>
    </location>
</feature>
<gene>
    <name evidence="3" type="ORF">NMN56_015670</name>
</gene>
<dbReference type="Proteomes" id="UP001214441">
    <property type="component" value="Unassembled WGS sequence"/>
</dbReference>
<feature type="transmembrane region" description="Helical" evidence="2">
    <location>
        <begin position="118"/>
        <end position="140"/>
    </location>
</feature>
<accession>A0ABT6ZX44</accession>
<proteinExistence type="predicted"/>
<evidence type="ECO:0000313" key="3">
    <source>
        <dbReference type="EMBL" id="MDJ1133374.1"/>
    </source>
</evidence>
<evidence type="ECO:0008006" key="5">
    <source>
        <dbReference type="Google" id="ProtNLM"/>
    </source>
</evidence>
<feature type="compositionally biased region" description="Gly residues" evidence="1">
    <location>
        <begin position="377"/>
        <end position="386"/>
    </location>
</feature>
<keyword evidence="2" id="KW-1133">Transmembrane helix</keyword>
<feature type="transmembrane region" description="Helical" evidence="2">
    <location>
        <begin position="69"/>
        <end position="90"/>
    </location>
</feature>
<dbReference type="RefSeq" id="WP_274043867.1">
    <property type="nucleotide sequence ID" value="NZ_JANCPR020000013.1"/>
</dbReference>
<evidence type="ECO:0000256" key="2">
    <source>
        <dbReference type="SAM" id="Phobius"/>
    </source>
</evidence>
<organism evidence="3 4">
    <name type="scientific">Streptomyces iconiensis</name>
    <dbReference type="NCBI Taxonomy" id="1384038"/>
    <lineage>
        <taxon>Bacteria</taxon>
        <taxon>Bacillati</taxon>
        <taxon>Actinomycetota</taxon>
        <taxon>Actinomycetes</taxon>
        <taxon>Kitasatosporales</taxon>
        <taxon>Streptomycetaceae</taxon>
        <taxon>Streptomyces</taxon>
    </lineage>
</organism>
<feature type="transmembrane region" description="Helical" evidence="2">
    <location>
        <begin position="263"/>
        <end position="283"/>
    </location>
</feature>
<comment type="caution">
    <text evidence="3">The sequence shown here is derived from an EMBL/GenBank/DDBJ whole genome shotgun (WGS) entry which is preliminary data.</text>
</comment>